<evidence type="ECO:0000256" key="2">
    <source>
        <dbReference type="ARBA" id="ARBA00022679"/>
    </source>
</evidence>
<dbReference type="Pfam" id="PF00294">
    <property type="entry name" value="PfkB"/>
    <property type="match status" value="1"/>
</dbReference>
<dbReference type="EMBL" id="JACXTH010000001">
    <property type="protein sequence ID" value="MBD3704304.1"/>
    <property type="molecule type" value="Genomic_DNA"/>
</dbReference>
<evidence type="ECO:0000256" key="5">
    <source>
        <dbReference type="ARBA" id="ARBA00022840"/>
    </source>
</evidence>
<sequence length="305" mass="33603">MIHTLTLNTAIDMNIFCDPLQPAAVNRTRQTEYCPNGKGVNVSLVLHHYQQPTHVMGIFGGFTGRYIVEELRKQHINVTPAWVAEPTRINIFINDGSDEYKLVNPGARIDDEGKEQILHHLQCVAPGDYLVISGSLPPGIESRFYSEILVLCQQKGCEVILDISHPVLRQLLEWRPLLIKPNDDELKEIFGLDVSSPRRVREAMQTLHQLGARNVLLTLGAQGLYFSNGAQLWFCSAPKIELVSSACAGDAALGAFLSHWLNTDDIPPRPSALASATGADVAASAGLGKLNRTQELLQQLQIVQL</sequence>
<accession>A0A927DCU3</accession>
<organism evidence="8 9">
    <name type="scientific">Klebsiella pneumoniae</name>
    <dbReference type="NCBI Taxonomy" id="573"/>
    <lineage>
        <taxon>Bacteria</taxon>
        <taxon>Pseudomonadati</taxon>
        <taxon>Pseudomonadota</taxon>
        <taxon>Gammaproteobacteria</taxon>
        <taxon>Enterobacterales</taxon>
        <taxon>Enterobacteriaceae</taxon>
        <taxon>Klebsiella/Raoultella group</taxon>
        <taxon>Klebsiella</taxon>
        <taxon>Klebsiella pneumoniae complex</taxon>
    </lineage>
</organism>
<dbReference type="PIRSF" id="PIRSF000535">
    <property type="entry name" value="1PFK/6PFK/LacC"/>
    <property type="match status" value="1"/>
</dbReference>
<dbReference type="InterPro" id="IPR011611">
    <property type="entry name" value="PfkB_dom"/>
</dbReference>
<dbReference type="Proteomes" id="UP000652007">
    <property type="component" value="Unassembled WGS sequence"/>
</dbReference>
<comment type="caution">
    <text evidence="8">The sequence shown here is derived from an EMBL/GenBank/DDBJ whole genome shotgun (WGS) entry which is preliminary data.</text>
</comment>
<proteinExistence type="inferred from homology"/>
<protein>
    <recommendedName>
        <fullName evidence="6">Phosphofructokinase</fullName>
    </recommendedName>
</protein>
<dbReference type="GO" id="GO:0005524">
    <property type="term" value="F:ATP binding"/>
    <property type="evidence" value="ECO:0007669"/>
    <property type="project" value="UniProtKB-KW"/>
</dbReference>
<evidence type="ECO:0000313" key="8">
    <source>
        <dbReference type="EMBL" id="MBD3704304.1"/>
    </source>
</evidence>
<dbReference type="AlphaFoldDB" id="A0A927DCU3"/>
<gene>
    <name evidence="8" type="primary">pfkB</name>
    <name evidence="8" type="ORF">IE990_10870</name>
</gene>
<dbReference type="SUPFAM" id="SSF53613">
    <property type="entry name" value="Ribokinase-like"/>
    <property type="match status" value="1"/>
</dbReference>
<dbReference type="CDD" id="cd01164">
    <property type="entry name" value="FruK_PfkB_like"/>
    <property type="match status" value="1"/>
</dbReference>
<evidence type="ECO:0000256" key="4">
    <source>
        <dbReference type="ARBA" id="ARBA00022777"/>
    </source>
</evidence>
<dbReference type="InterPro" id="IPR017583">
    <property type="entry name" value="Tagatose/fructose_Pkinase"/>
</dbReference>
<feature type="domain" description="Carbohydrate kinase PfkB" evidence="7">
    <location>
        <begin position="11"/>
        <end position="266"/>
    </location>
</feature>
<keyword evidence="2 6" id="KW-0808">Transferase</keyword>
<dbReference type="NCBIfam" id="TIGR03828">
    <property type="entry name" value="pfkB"/>
    <property type="match status" value="1"/>
</dbReference>
<evidence type="ECO:0000256" key="3">
    <source>
        <dbReference type="ARBA" id="ARBA00022741"/>
    </source>
</evidence>
<dbReference type="GO" id="GO:0008662">
    <property type="term" value="F:1-phosphofructokinase activity"/>
    <property type="evidence" value="ECO:0007669"/>
    <property type="project" value="InterPro"/>
</dbReference>
<evidence type="ECO:0000256" key="1">
    <source>
        <dbReference type="ARBA" id="ARBA00010688"/>
    </source>
</evidence>
<evidence type="ECO:0000256" key="6">
    <source>
        <dbReference type="PIRNR" id="PIRNR000535"/>
    </source>
</evidence>
<keyword evidence="3" id="KW-0547">Nucleotide-binding</keyword>
<dbReference type="Gene3D" id="3.40.1190.20">
    <property type="match status" value="1"/>
</dbReference>
<name>A0A927DCU3_KLEPN</name>
<keyword evidence="4" id="KW-0418">Kinase</keyword>
<dbReference type="InterPro" id="IPR029056">
    <property type="entry name" value="Ribokinase-like"/>
</dbReference>
<reference evidence="8" key="1">
    <citation type="submission" date="2020-07" db="EMBL/GenBank/DDBJ databases">
        <title>Clinical and genomic characterization of carbapenemase-producing Enterobacterales causing secondary infections during the COVID-19 crisis at a New York City hospital.</title>
        <authorList>
            <person name="Gomez-Simmonds A."/>
            <person name="Annavajhala M.K."/>
            <person name="Uhlemann A.-C."/>
        </authorList>
    </citation>
    <scope>NUCLEOTIDE SEQUENCE</scope>
    <source>
        <strain evidence="8">NK1596</strain>
    </source>
</reference>
<keyword evidence="5" id="KW-0067">ATP-binding</keyword>
<evidence type="ECO:0000313" key="9">
    <source>
        <dbReference type="Proteomes" id="UP000652007"/>
    </source>
</evidence>
<evidence type="ECO:0000259" key="7">
    <source>
        <dbReference type="Pfam" id="PF00294"/>
    </source>
</evidence>
<dbReference type="InterPro" id="IPR022463">
    <property type="entry name" value="1-PFruKinase"/>
</dbReference>
<comment type="similarity">
    <text evidence="1 6">Belongs to the carbohydrate kinase PfkB family.</text>
</comment>
<dbReference type="PANTHER" id="PTHR46566:SF1">
    <property type="entry name" value="1-PHOSPHOFRUCTOKINASE"/>
    <property type="match status" value="1"/>
</dbReference>
<dbReference type="NCBIfam" id="TIGR03168">
    <property type="entry name" value="1-PFK"/>
    <property type="match status" value="1"/>
</dbReference>
<dbReference type="PANTHER" id="PTHR46566">
    <property type="entry name" value="1-PHOSPHOFRUCTOKINASE-RELATED"/>
    <property type="match status" value="1"/>
</dbReference>
<dbReference type="GO" id="GO:0005829">
    <property type="term" value="C:cytosol"/>
    <property type="evidence" value="ECO:0007669"/>
    <property type="project" value="TreeGrafter"/>
</dbReference>